<organism evidence="2 3">
    <name type="scientific">Fictibacillus fluitans</name>
    <dbReference type="NCBI Taxonomy" id="3058422"/>
    <lineage>
        <taxon>Bacteria</taxon>
        <taxon>Bacillati</taxon>
        <taxon>Bacillota</taxon>
        <taxon>Bacilli</taxon>
        <taxon>Bacillales</taxon>
        <taxon>Fictibacillaceae</taxon>
        <taxon>Fictibacillus</taxon>
    </lineage>
</organism>
<keyword evidence="3" id="KW-1185">Reference proteome</keyword>
<keyword evidence="2" id="KW-0328">Glycosyltransferase</keyword>
<dbReference type="InterPro" id="IPR001296">
    <property type="entry name" value="Glyco_trans_1"/>
</dbReference>
<dbReference type="SUPFAM" id="SSF53756">
    <property type="entry name" value="UDP-Glycosyltransferase/glycogen phosphorylase"/>
    <property type="match status" value="1"/>
</dbReference>
<sequence length="403" mass="46143">MRLLLVVDNHLGRTKDGQVWSKGIYDYSFFSRYLDVFEEVNVAIRIEDIKDNIGYPNLCSGQNLKFLPIPDFHGVNGYIKNYFSVKKAINSYSKDCDCAIIRIPSAIGFQFASIIKNKIPYALEVVVDPWDFAAPGMLRSKVRPLVRLHWTNQLKKLCKHANGVSYVTQFALQKRYPNKAQIHKESLQHFQSYYSSANIKKDFFAPPKVFLPSQKAFQIIHVANTINSYVKGHKELIKAVSLLNKKGHDLSVKFVGDGELVSEFQEYAKLLRVEEKISFVGRIPDKDSMKRALAESDLFVFPTHGEGLPRVLIEAMAVGLPCISTRINGIPELLSDDLLINVGDIEELIRKIEYLISNSSLMTEVSKKMSYKAKEYSEDKLQIRRKQFYIKLKKYTESVLKEK</sequence>
<accession>A0ABT8HT49</accession>
<proteinExistence type="predicted"/>
<dbReference type="RefSeq" id="WP_301165004.1">
    <property type="nucleotide sequence ID" value="NZ_JAUHTR010000002.1"/>
</dbReference>
<dbReference type="Proteomes" id="UP001172721">
    <property type="component" value="Unassembled WGS sequence"/>
</dbReference>
<protein>
    <submittedName>
        <fullName evidence="2">Glycosyltransferase</fullName>
        <ecNumber evidence="2">2.4.-.-</ecNumber>
    </submittedName>
</protein>
<evidence type="ECO:0000259" key="1">
    <source>
        <dbReference type="Pfam" id="PF00534"/>
    </source>
</evidence>
<gene>
    <name evidence="2" type="ORF">QYB97_05650</name>
</gene>
<name>A0ABT8HT49_9BACL</name>
<dbReference type="Pfam" id="PF00534">
    <property type="entry name" value="Glycos_transf_1"/>
    <property type="match status" value="1"/>
</dbReference>
<keyword evidence="2" id="KW-0808">Transferase</keyword>
<dbReference type="EMBL" id="JAUHTR010000002">
    <property type="protein sequence ID" value="MDN4523948.1"/>
    <property type="molecule type" value="Genomic_DNA"/>
</dbReference>
<feature type="domain" description="Glycosyl transferase family 1" evidence="1">
    <location>
        <begin position="228"/>
        <end position="375"/>
    </location>
</feature>
<dbReference type="CDD" id="cd03801">
    <property type="entry name" value="GT4_PimA-like"/>
    <property type="match status" value="1"/>
</dbReference>
<evidence type="ECO:0000313" key="2">
    <source>
        <dbReference type="EMBL" id="MDN4523948.1"/>
    </source>
</evidence>
<dbReference type="PANTHER" id="PTHR12526">
    <property type="entry name" value="GLYCOSYLTRANSFERASE"/>
    <property type="match status" value="1"/>
</dbReference>
<dbReference type="Gene3D" id="3.40.50.2000">
    <property type="entry name" value="Glycogen Phosphorylase B"/>
    <property type="match status" value="2"/>
</dbReference>
<dbReference type="EC" id="2.4.-.-" evidence="2"/>
<dbReference type="PANTHER" id="PTHR12526:SF630">
    <property type="entry name" value="GLYCOSYLTRANSFERASE"/>
    <property type="match status" value="1"/>
</dbReference>
<reference evidence="2" key="1">
    <citation type="submission" date="2023-07" db="EMBL/GenBank/DDBJ databases">
        <title>Fictibacillus sp. isolated from freshwater pond.</title>
        <authorList>
            <person name="Kirdat K."/>
            <person name="Bhat A."/>
            <person name="Mourya A."/>
            <person name="Yadav A."/>
        </authorList>
    </citation>
    <scope>NUCLEOTIDE SEQUENCE</scope>
    <source>
        <strain evidence="2">NE201</strain>
    </source>
</reference>
<comment type="caution">
    <text evidence="2">The sequence shown here is derived from an EMBL/GenBank/DDBJ whole genome shotgun (WGS) entry which is preliminary data.</text>
</comment>
<evidence type="ECO:0000313" key="3">
    <source>
        <dbReference type="Proteomes" id="UP001172721"/>
    </source>
</evidence>
<dbReference type="GO" id="GO:0016757">
    <property type="term" value="F:glycosyltransferase activity"/>
    <property type="evidence" value="ECO:0007669"/>
    <property type="project" value="UniProtKB-KW"/>
</dbReference>